<keyword evidence="4" id="KW-1185">Reference proteome</keyword>
<dbReference type="AlphaFoldDB" id="A0A1Y1VRQ9"/>
<reference evidence="3 4" key="1">
    <citation type="submission" date="2016-08" db="EMBL/GenBank/DDBJ databases">
        <title>A Parts List for Fungal Cellulosomes Revealed by Comparative Genomics.</title>
        <authorList>
            <consortium name="DOE Joint Genome Institute"/>
            <person name="Haitjema C.H."/>
            <person name="Gilmore S.P."/>
            <person name="Henske J.K."/>
            <person name="Solomon K.V."/>
            <person name="De Groot R."/>
            <person name="Kuo A."/>
            <person name="Mondo S.J."/>
            <person name="Salamov A.A."/>
            <person name="Labutti K."/>
            <person name="Zhao Z."/>
            <person name="Chiniquy J."/>
            <person name="Barry K."/>
            <person name="Brewer H.M."/>
            <person name="Purvine S.O."/>
            <person name="Wright A.T."/>
            <person name="Boxma B."/>
            <person name="Van Alen T."/>
            <person name="Hackstein J.H."/>
            <person name="Baker S.E."/>
            <person name="Grigoriev I.V."/>
            <person name="O'Malley M.A."/>
        </authorList>
    </citation>
    <scope>NUCLEOTIDE SEQUENCE [LARGE SCALE GENOMIC DNA]</scope>
    <source>
        <strain evidence="3 4">S4</strain>
    </source>
</reference>
<dbReference type="EMBL" id="MCFG01000632">
    <property type="protein sequence ID" value="ORX63454.1"/>
    <property type="molecule type" value="Genomic_DNA"/>
</dbReference>
<feature type="region of interest" description="Disordered" evidence="1">
    <location>
        <begin position="366"/>
        <end position="385"/>
    </location>
</feature>
<protein>
    <recommendedName>
        <fullName evidence="2">PH domain-containing protein</fullName>
    </recommendedName>
</protein>
<dbReference type="CDD" id="cd00821">
    <property type="entry name" value="PH"/>
    <property type="match status" value="1"/>
</dbReference>
<sequence length="641" mass="74008">MKLFKRNQSLKKPEEEQINNKILNESELEPYPYTPTLDAEDIVLDTDDKIEGRYVNNCSQSFTVMTGKDNNSLSTINNKSENKDRFFNEIQQREVNNKNTSFVVRDSQLYNEDISSIHGDMGPYDDIESTIDNNTTITNNNANTKTSTQFTSSKLEKTMKEEISESTTNYQNSTGTDYTNLKTQSIYATPIFSGFLYKLGRNKRWQWRMFCFDGMSLACLSSKCKPKYVIPLEKIESIKLLHRNAPEYKPNTFVITVEKNDCKGKMDEGFFPYSEPSISENPMRPKRTFSMGYYSYLLRAKTSVDLERWMFVLLTMYGVMKREKQMMANNFTISNSPPQPYFSYISNSNQMNTPFFSRNENSYRDRVNNYYDDTNSRSNNNRYDDYSDDEFFSRSYDKRDNLKSPTSDSLRQIKIPSLTFAPPLSTMITSQYKDTLNSKSPNNSKNSSKSNSNNNSNNNLAFIKSNPVKGTAVNNYSNNNAKDNKVEIISAQRYRDPSYNPVNYTSDLSNLRIESKRNKGDKPLQQQQQKMSPFVSPKRNSSKSPRTSPKSGRAGIRNGRESVIVSTIMEDFIFNDFDKNVEIDESLKEYAVQSLRLFSLAEQKAVVENVQQAWNLGREEDDEMLDVLVQELRKTPVKIDN</sequence>
<dbReference type="Proteomes" id="UP000193944">
    <property type="component" value="Unassembled WGS sequence"/>
</dbReference>
<evidence type="ECO:0000256" key="1">
    <source>
        <dbReference type="SAM" id="MobiDB-lite"/>
    </source>
</evidence>
<feature type="compositionally biased region" description="Low complexity" evidence="1">
    <location>
        <begin position="368"/>
        <end position="381"/>
    </location>
</feature>
<accession>A0A1Y1VRQ9</accession>
<feature type="compositionally biased region" description="Low complexity" evidence="1">
    <location>
        <begin position="437"/>
        <end position="459"/>
    </location>
</feature>
<comment type="caution">
    <text evidence="3">The sequence shown here is derived from an EMBL/GenBank/DDBJ whole genome shotgun (WGS) entry which is preliminary data.</text>
</comment>
<dbReference type="SUPFAM" id="SSF50729">
    <property type="entry name" value="PH domain-like"/>
    <property type="match status" value="1"/>
</dbReference>
<dbReference type="OrthoDB" id="2412252at2759"/>
<dbReference type="SMART" id="SM00233">
    <property type="entry name" value="PH"/>
    <property type="match status" value="1"/>
</dbReference>
<feature type="region of interest" description="Disordered" evidence="1">
    <location>
        <begin position="434"/>
        <end position="462"/>
    </location>
</feature>
<feature type="domain" description="PH" evidence="2">
    <location>
        <begin position="189"/>
        <end position="318"/>
    </location>
</feature>
<evidence type="ECO:0000259" key="2">
    <source>
        <dbReference type="PROSITE" id="PS50003"/>
    </source>
</evidence>
<reference evidence="3 4" key="2">
    <citation type="submission" date="2016-08" db="EMBL/GenBank/DDBJ databases">
        <title>Pervasive Adenine N6-methylation of Active Genes in Fungi.</title>
        <authorList>
            <consortium name="DOE Joint Genome Institute"/>
            <person name="Mondo S.J."/>
            <person name="Dannebaum R.O."/>
            <person name="Kuo R.C."/>
            <person name="Labutti K."/>
            <person name="Haridas S."/>
            <person name="Kuo A."/>
            <person name="Salamov A."/>
            <person name="Ahrendt S.R."/>
            <person name="Lipzen A."/>
            <person name="Sullivan W."/>
            <person name="Andreopoulos W.B."/>
            <person name="Clum A."/>
            <person name="Lindquist E."/>
            <person name="Daum C."/>
            <person name="Ramamoorthy G.K."/>
            <person name="Gryganskyi A."/>
            <person name="Culley D."/>
            <person name="Magnuson J.K."/>
            <person name="James T.Y."/>
            <person name="O'Malley M.A."/>
            <person name="Stajich J.E."/>
            <person name="Spatafora J.W."/>
            <person name="Visel A."/>
            <person name="Grigoriev I.V."/>
        </authorList>
    </citation>
    <scope>NUCLEOTIDE SEQUENCE [LARGE SCALE GENOMIC DNA]</scope>
    <source>
        <strain evidence="3 4">S4</strain>
    </source>
</reference>
<dbReference type="PROSITE" id="PS50003">
    <property type="entry name" value="PH_DOMAIN"/>
    <property type="match status" value="1"/>
</dbReference>
<feature type="non-terminal residue" evidence="3">
    <location>
        <position position="641"/>
    </location>
</feature>
<feature type="region of interest" description="Disordered" evidence="1">
    <location>
        <begin position="518"/>
        <end position="558"/>
    </location>
</feature>
<gene>
    <name evidence="3" type="ORF">BCR32DRAFT_251574</name>
</gene>
<dbReference type="InterPro" id="IPR001849">
    <property type="entry name" value="PH_domain"/>
</dbReference>
<organism evidence="3 4">
    <name type="scientific">Anaeromyces robustus</name>
    <dbReference type="NCBI Taxonomy" id="1754192"/>
    <lineage>
        <taxon>Eukaryota</taxon>
        <taxon>Fungi</taxon>
        <taxon>Fungi incertae sedis</taxon>
        <taxon>Chytridiomycota</taxon>
        <taxon>Chytridiomycota incertae sedis</taxon>
        <taxon>Neocallimastigomycetes</taxon>
        <taxon>Neocallimastigales</taxon>
        <taxon>Neocallimastigaceae</taxon>
        <taxon>Anaeromyces</taxon>
    </lineage>
</organism>
<dbReference type="Pfam" id="PF00169">
    <property type="entry name" value="PH"/>
    <property type="match status" value="1"/>
</dbReference>
<dbReference type="InterPro" id="IPR011993">
    <property type="entry name" value="PH-like_dom_sf"/>
</dbReference>
<proteinExistence type="predicted"/>
<name>A0A1Y1VRQ9_9FUNG</name>
<evidence type="ECO:0000313" key="4">
    <source>
        <dbReference type="Proteomes" id="UP000193944"/>
    </source>
</evidence>
<feature type="compositionally biased region" description="Polar residues" evidence="1">
    <location>
        <begin position="538"/>
        <end position="550"/>
    </location>
</feature>
<evidence type="ECO:0000313" key="3">
    <source>
        <dbReference type="EMBL" id="ORX63454.1"/>
    </source>
</evidence>
<dbReference type="Gene3D" id="2.30.29.30">
    <property type="entry name" value="Pleckstrin-homology domain (PH domain)/Phosphotyrosine-binding domain (PTB)"/>
    <property type="match status" value="1"/>
</dbReference>